<gene>
    <name evidence="2" type="ORF">GCM10010269_50060</name>
</gene>
<reference evidence="2" key="2">
    <citation type="submission" date="2020-09" db="EMBL/GenBank/DDBJ databases">
        <authorList>
            <person name="Sun Q."/>
            <person name="Ohkuma M."/>
        </authorList>
    </citation>
    <scope>NUCLEOTIDE SEQUENCE</scope>
    <source>
        <strain evidence="2">JCM 4386</strain>
    </source>
</reference>
<keyword evidence="1" id="KW-1133">Transmembrane helix</keyword>
<protein>
    <submittedName>
        <fullName evidence="2">Uncharacterized protein</fullName>
    </submittedName>
</protein>
<evidence type="ECO:0000256" key="1">
    <source>
        <dbReference type="SAM" id="Phobius"/>
    </source>
</evidence>
<proteinExistence type="predicted"/>
<dbReference type="Proteomes" id="UP000606194">
    <property type="component" value="Unassembled WGS sequence"/>
</dbReference>
<dbReference type="AlphaFoldDB" id="A0A918G0E9"/>
<organism evidence="2 3">
    <name type="scientific">Streptomyces humidus</name>
    <dbReference type="NCBI Taxonomy" id="52259"/>
    <lineage>
        <taxon>Bacteria</taxon>
        <taxon>Bacillati</taxon>
        <taxon>Actinomycetota</taxon>
        <taxon>Actinomycetes</taxon>
        <taxon>Kitasatosporales</taxon>
        <taxon>Streptomycetaceae</taxon>
        <taxon>Streptomyces</taxon>
    </lineage>
</organism>
<evidence type="ECO:0000313" key="2">
    <source>
        <dbReference type="EMBL" id="GGS05046.1"/>
    </source>
</evidence>
<name>A0A918G0E9_9ACTN</name>
<keyword evidence="1" id="KW-0472">Membrane</keyword>
<feature type="transmembrane region" description="Helical" evidence="1">
    <location>
        <begin position="71"/>
        <end position="88"/>
    </location>
</feature>
<dbReference type="EMBL" id="BMTL01000021">
    <property type="protein sequence ID" value="GGS05046.1"/>
    <property type="molecule type" value="Genomic_DNA"/>
</dbReference>
<evidence type="ECO:0000313" key="3">
    <source>
        <dbReference type="Proteomes" id="UP000606194"/>
    </source>
</evidence>
<sequence length="102" mass="11040">MRAVNVLEWLVRIALGLAALMQALALAPAIGRLRGSESATRSKARLDLLEIVGSLLSFSGLLLGSVVTGSWYWLALAGFAVMTPVYAVKGVRWLRTRRRSTA</sequence>
<keyword evidence="3" id="KW-1185">Reference proteome</keyword>
<reference evidence="2" key="1">
    <citation type="journal article" date="2014" name="Int. J. Syst. Evol. Microbiol.">
        <title>Complete genome sequence of Corynebacterium casei LMG S-19264T (=DSM 44701T), isolated from a smear-ripened cheese.</title>
        <authorList>
            <consortium name="US DOE Joint Genome Institute (JGI-PGF)"/>
            <person name="Walter F."/>
            <person name="Albersmeier A."/>
            <person name="Kalinowski J."/>
            <person name="Ruckert C."/>
        </authorList>
    </citation>
    <scope>NUCLEOTIDE SEQUENCE</scope>
    <source>
        <strain evidence="2">JCM 4386</strain>
    </source>
</reference>
<comment type="caution">
    <text evidence="2">The sequence shown here is derived from an EMBL/GenBank/DDBJ whole genome shotgun (WGS) entry which is preliminary data.</text>
</comment>
<accession>A0A918G0E9</accession>
<keyword evidence="1" id="KW-0812">Transmembrane</keyword>
<feature type="transmembrane region" description="Helical" evidence="1">
    <location>
        <begin position="6"/>
        <end position="27"/>
    </location>
</feature>